<keyword evidence="1" id="KW-1133">Transmembrane helix</keyword>
<name>A0A921FVW1_SPOPS</name>
<reference evidence="2" key="1">
    <citation type="journal article" date="2021" name="PeerJ">
        <title>Extensive microbial diversity within the chicken gut microbiome revealed by metagenomics and culture.</title>
        <authorList>
            <person name="Gilroy R."/>
            <person name="Ravi A."/>
            <person name="Getino M."/>
            <person name="Pursley I."/>
            <person name="Horton D.L."/>
            <person name="Alikhan N.F."/>
            <person name="Baker D."/>
            <person name="Gharbi K."/>
            <person name="Hall N."/>
            <person name="Watson M."/>
            <person name="Adriaenssens E.M."/>
            <person name="Foster-Nyarko E."/>
            <person name="Jarju S."/>
            <person name="Secka A."/>
            <person name="Antonio M."/>
            <person name="Oren A."/>
            <person name="Chaudhuri R.R."/>
            <person name="La Ragione R."/>
            <person name="Hildebrand F."/>
            <person name="Pallen M.J."/>
        </authorList>
    </citation>
    <scope>NUCLEOTIDE SEQUENCE</scope>
    <source>
        <strain evidence="2">CHK171-7178</strain>
    </source>
</reference>
<comment type="caution">
    <text evidence="2">The sequence shown here is derived from an EMBL/GenBank/DDBJ whole genome shotgun (WGS) entry which is preliminary data.</text>
</comment>
<protein>
    <submittedName>
        <fullName evidence="2">ABC transporter permease</fullName>
    </submittedName>
</protein>
<dbReference type="Proteomes" id="UP000698173">
    <property type="component" value="Unassembled WGS sequence"/>
</dbReference>
<evidence type="ECO:0000313" key="2">
    <source>
        <dbReference type="EMBL" id="HJF30683.1"/>
    </source>
</evidence>
<dbReference type="EMBL" id="DYWT01000044">
    <property type="protein sequence ID" value="HJF30683.1"/>
    <property type="molecule type" value="Genomic_DNA"/>
</dbReference>
<organism evidence="2 3">
    <name type="scientific">Sporosarcina psychrophila</name>
    <name type="common">Bacillus psychrophilus</name>
    <dbReference type="NCBI Taxonomy" id="1476"/>
    <lineage>
        <taxon>Bacteria</taxon>
        <taxon>Bacillati</taxon>
        <taxon>Bacillota</taxon>
        <taxon>Bacilli</taxon>
        <taxon>Bacillales</taxon>
        <taxon>Caryophanaceae</taxon>
        <taxon>Sporosarcina</taxon>
    </lineage>
</organism>
<reference evidence="2" key="2">
    <citation type="submission" date="2021-09" db="EMBL/GenBank/DDBJ databases">
        <authorList>
            <person name="Gilroy R."/>
        </authorList>
    </citation>
    <scope>NUCLEOTIDE SEQUENCE</scope>
    <source>
        <strain evidence="2">CHK171-7178</strain>
    </source>
</reference>
<feature type="transmembrane region" description="Helical" evidence="1">
    <location>
        <begin position="52"/>
        <end position="84"/>
    </location>
</feature>
<sequence length="116" mass="12588">MKKLGLAALGITAAIVVLANLGSLLALAFSAVVAYAGFHYFRKSTSTISKLFWGGVLVIGLLTAIANVPAFIGIIALVGVFYVWRKWHGSENSNIITNTSDDPFVNFERQWNEITK</sequence>
<proteinExistence type="predicted"/>
<gene>
    <name evidence="2" type="ORF">K8V56_02740</name>
</gene>
<dbReference type="AlphaFoldDB" id="A0A921FVW1"/>
<keyword evidence="1" id="KW-0812">Transmembrane</keyword>
<evidence type="ECO:0000256" key="1">
    <source>
        <dbReference type="SAM" id="Phobius"/>
    </source>
</evidence>
<evidence type="ECO:0000313" key="3">
    <source>
        <dbReference type="Proteomes" id="UP000698173"/>
    </source>
</evidence>
<keyword evidence="1" id="KW-0472">Membrane</keyword>
<accession>A0A921FVW1</accession>